<dbReference type="EMBL" id="PUIA01000035">
    <property type="protein sequence ID" value="PQO33172.1"/>
    <property type="molecule type" value="Genomic_DNA"/>
</dbReference>
<dbReference type="Proteomes" id="UP000240009">
    <property type="component" value="Unassembled WGS sequence"/>
</dbReference>
<comment type="caution">
    <text evidence="1">The sequence shown here is derived from an EMBL/GenBank/DDBJ whole genome shotgun (WGS) entry which is preliminary data.</text>
</comment>
<gene>
    <name evidence="1" type="ORF">C5Y96_09945</name>
</gene>
<accession>A0A2S8FLV5</accession>
<evidence type="ECO:0000313" key="2">
    <source>
        <dbReference type="Proteomes" id="UP000240009"/>
    </source>
</evidence>
<reference evidence="1 2" key="1">
    <citation type="submission" date="2018-02" db="EMBL/GenBank/DDBJ databases">
        <title>Comparative genomes isolates from brazilian mangrove.</title>
        <authorList>
            <person name="Araujo J.E."/>
            <person name="Taketani R.G."/>
            <person name="Silva M.C.P."/>
            <person name="Loureco M.V."/>
            <person name="Andreote F.D."/>
        </authorList>
    </citation>
    <scope>NUCLEOTIDE SEQUENCE [LARGE SCALE GENOMIC DNA]</scope>
    <source>
        <strain evidence="1 2">HEX-2 MGV</strain>
    </source>
</reference>
<name>A0A2S8FLV5_9BACT</name>
<organism evidence="1 2">
    <name type="scientific">Blastopirellula marina</name>
    <dbReference type="NCBI Taxonomy" id="124"/>
    <lineage>
        <taxon>Bacteria</taxon>
        <taxon>Pseudomonadati</taxon>
        <taxon>Planctomycetota</taxon>
        <taxon>Planctomycetia</taxon>
        <taxon>Pirellulales</taxon>
        <taxon>Pirellulaceae</taxon>
        <taxon>Blastopirellula</taxon>
    </lineage>
</organism>
<evidence type="ECO:0000313" key="1">
    <source>
        <dbReference type="EMBL" id="PQO33172.1"/>
    </source>
</evidence>
<protein>
    <submittedName>
        <fullName evidence="1">Uncharacterized protein</fullName>
    </submittedName>
</protein>
<dbReference type="AlphaFoldDB" id="A0A2S8FLV5"/>
<sequence length="131" mass="14747">MDIEENLRFEDLPKLILAAHKRQIEAQSDFSFAKASLERIKAEVRLMHCQTHRHYKATDFTTIDENVQAAQRLHLNAQKTLSIAAAELEMLQNTFKVCQAMVGSGLPILLPPTIKVVHPESDDRIDDIAAA</sequence>
<dbReference type="RefSeq" id="WP_105352662.1">
    <property type="nucleotide sequence ID" value="NZ_PUIA01000035.1"/>
</dbReference>
<proteinExistence type="predicted"/>